<protein>
    <recommendedName>
        <fullName evidence="2">IrrE N-terminal-like domain-containing protein</fullName>
    </recommendedName>
</protein>
<accession>A0A2P2C3R5</accession>
<evidence type="ECO:0008006" key="2">
    <source>
        <dbReference type="Google" id="ProtNLM"/>
    </source>
</evidence>
<reference evidence="1" key="1">
    <citation type="submission" date="2015-08" db="EMBL/GenBank/DDBJ databases">
        <authorList>
            <person name="Babu N.S."/>
            <person name="Beckwith C.J."/>
            <person name="Beseler K.G."/>
            <person name="Brison A."/>
            <person name="Carone J.V."/>
            <person name="Caskin T.P."/>
            <person name="Diamond M."/>
            <person name="Durham M.E."/>
            <person name="Foxe J.M."/>
            <person name="Go M."/>
            <person name="Henderson B.A."/>
            <person name="Jones I.B."/>
            <person name="McGettigan J.A."/>
            <person name="Micheletti S.J."/>
            <person name="Nasrallah M.E."/>
            <person name="Ortiz D."/>
            <person name="Piller C.R."/>
            <person name="Privatt S.R."/>
            <person name="Schneider S.L."/>
            <person name="Sharp S."/>
            <person name="Smith T.C."/>
            <person name="Stanton J.D."/>
            <person name="Ullery H.E."/>
            <person name="Wilson R.J."/>
            <person name="Serrano M.G."/>
            <person name="Buck G."/>
            <person name="Lee V."/>
            <person name="Wang Y."/>
            <person name="Carvalho R."/>
            <person name="Voegtly L."/>
            <person name="Shi R."/>
            <person name="Duckworth R."/>
            <person name="Johnson A."/>
            <person name="Loviza R."/>
            <person name="Walstead R."/>
            <person name="Shah Z."/>
            <person name="Kiflezghi M."/>
            <person name="Wade K."/>
            <person name="Ball S.L."/>
            <person name="Bradley K.W."/>
            <person name="Asai D.J."/>
            <person name="Bowman C.A."/>
            <person name="Russell D.A."/>
            <person name="Pope W.H."/>
            <person name="Jacobs-Sera D."/>
            <person name="Hendrix R.W."/>
            <person name="Hatfull G.F."/>
        </authorList>
    </citation>
    <scope>NUCLEOTIDE SEQUENCE</scope>
</reference>
<name>A0A2P2C3R5_9ZZZZ</name>
<sequence length="164" mass="18738">MRCCDRDGPCRRTSGPCPQGWQGWHHPVPSPWVALAARPWLSLLYADIPEPGRYYDAEQCIVLRQGLLRPERRRVLWHELVHADRGDVAAHCGRSEEAVVERRAVTWALPLRSLRWAFSREATRHEAAAALQVPEDWLQFRLDGATDRELAVLNPLRHSAPEVA</sequence>
<organism evidence="1">
    <name type="scientific">metagenome</name>
    <dbReference type="NCBI Taxonomy" id="256318"/>
    <lineage>
        <taxon>unclassified sequences</taxon>
        <taxon>metagenomes</taxon>
    </lineage>
</organism>
<dbReference type="AlphaFoldDB" id="A0A2P2C3R5"/>
<dbReference type="EMBL" id="CZKA01000020">
    <property type="protein sequence ID" value="CUR55392.1"/>
    <property type="molecule type" value="Genomic_DNA"/>
</dbReference>
<gene>
    <name evidence="1" type="ORF">NOCA2270027</name>
</gene>
<evidence type="ECO:0000313" key="1">
    <source>
        <dbReference type="EMBL" id="CUR55392.1"/>
    </source>
</evidence>
<proteinExistence type="predicted"/>